<sequence>MANRHPEIKYTKLFINNEFVEAKSGKKFGVLNPTTGEKIIDVSEGDKADVDIAVTAAKAAFQRGSPWRNLDASKRGKLLQKLAELMLRDVAQLASILTLENGKPFMFAQFEIMMAAESLNYYAGWCDKIVGKTIPTGWETTLYLKNIRFDL</sequence>
<name>A0A1B6DQU2_9HEMI</name>
<keyword evidence="3" id="KW-0520">NAD</keyword>
<protein>
    <recommendedName>
        <fullName evidence="4">aldehyde dehydrogenase (NAD(+))</fullName>
        <ecNumber evidence="4">1.2.1.3</ecNumber>
    </recommendedName>
</protein>
<dbReference type="FunFam" id="3.40.605.10:FF:000029">
    <property type="entry name" value="Aldehyde dehydrogenase, mitochondrial"/>
    <property type="match status" value="1"/>
</dbReference>
<dbReference type="GO" id="GO:0004029">
    <property type="term" value="F:aldehyde dehydrogenase (NAD+) activity"/>
    <property type="evidence" value="ECO:0007669"/>
    <property type="project" value="UniProtKB-EC"/>
</dbReference>
<accession>A0A1B6DQU2</accession>
<dbReference type="InterPro" id="IPR015590">
    <property type="entry name" value="Aldehyde_DH_dom"/>
</dbReference>
<dbReference type="SUPFAM" id="SSF53720">
    <property type="entry name" value="ALDH-like"/>
    <property type="match status" value="1"/>
</dbReference>
<dbReference type="Gene3D" id="3.40.605.10">
    <property type="entry name" value="Aldehyde Dehydrogenase, Chain A, domain 1"/>
    <property type="match status" value="1"/>
</dbReference>
<dbReference type="InterPro" id="IPR016162">
    <property type="entry name" value="Ald_DH_N"/>
</dbReference>
<comment type="similarity">
    <text evidence="1">Belongs to the aldehyde dehydrogenase family.</text>
</comment>
<feature type="domain" description="Aldehyde dehydrogenase" evidence="5">
    <location>
        <begin position="19"/>
        <end position="142"/>
    </location>
</feature>
<reference evidence="6" key="1">
    <citation type="submission" date="2015-12" db="EMBL/GenBank/DDBJ databases">
        <title>De novo transcriptome assembly of four potential Pierce s Disease insect vectors from Arizona vineyards.</title>
        <authorList>
            <person name="Tassone E.E."/>
        </authorList>
    </citation>
    <scope>NUCLEOTIDE SEQUENCE</scope>
</reference>
<dbReference type="PANTHER" id="PTHR11699">
    <property type="entry name" value="ALDEHYDE DEHYDROGENASE-RELATED"/>
    <property type="match status" value="1"/>
</dbReference>
<organism evidence="6">
    <name type="scientific">Clastoptera arizonana</name>
    <name type="common">Arizona spittle bug</name>
    <dbReference type="NCBI Taxonomy" id="38151"/>
    <lineage>
        <taxon>Eukaryota</taxon>
        <taxon>Metazoa</taxon>
        <taxon>Ecdysozoa</taxon>
        <taxon>Arthropoda</taxon>
        <taxon>Hexapoda</taxon>
        <taxon>Insecta</taxon>
        <taxon>Pterygota</taxon>
        <taxon>Neoptera</taxon>
        <taxon>Paraneoptera</taxon>
        <taxon>Hemiptera</taxon>
        <taxon>Auchenorrhyncha</taxon>
        <taxon>Cercopoidea</taxon>
        <taxon>Clastopteridae</taxon>
        <taxon>Clastoptera</taxon>
    </lineage>
</organism>
<evidence type="ECO:0000259" key="5">
    <source>
        <dbReference type="Pfam" id="PF00171"/>
    </source>
</evidence>
<keyword evidence="2" id="KW-0560">Oxidoreductase</keyword>
<dbReference type="EMBL" id="GEDC01009256">
    <property type="protein sequence ID" value="JAS28042.1"/>
    <property type="molecule type" value="Transcribed_RNA"/>
</dbReference>
<dbReference type="InterPro" id="IPR016161">
    <property type="entry name" value="Ald_DH/histidinol_DH"/>
</dbReference>
<evidence type="ECO:0000256" key="2">
    <source>
        <dbReference type="ARBA" id="ARBA00023002"/>
    </source>
</evidence>
<proteinExistence type="inferred from homology"/>
<evidence type="ECO:0000256" key="1">
    <source>
        <dbReference type="ARBA" id="ARBA00009986"/>
    </source>
</evidence>
<evidence type="ECO:0000256" key="4">
    <source>
        <dbReference type="ARBA" id="ARBA00024226"/>
    </source>
</evidence>
<gene>
    <name evidence="6" type="ORF">g.42200</name>
</gene>
<dbReference type="Pfam" id="PF00171">
    <property type="entry name" value="Aldedh"/>
    <property type="match status" value="1"/>
</dbReference>
<dbReference type="AlphaFoldDB" id="A0A1B6DQU2"/>
<evidence type="ECO:0000313" key="6">
    <source>
        <dbReference type="EMBL" id="JAS28042.1"/>
    </source>
</evidence>
<evidence type="ECO:0000256" key="3">
    <source>
        <dbReference type="ARBA" id="ARBA00023027"/>
    </source>
</evidence>
<dbReference type="EC" id="1.2.1.3" evidence="4"/>